<dbReference type="Proteomes" id="UP000616499">
    <property type="component" value="Unassembled WGS sequence"/>
</dbReference>
<keyword evidence="1" id="KW-0732">Signal</keyword>
<reference evidence="3" key="1">
    <citation type="journal article" date="2019" name="Int. J. Syst. Evol. Microbiol.">
        <title>The Global Catalogue of Microorganisms (GCM) 10K type strain sequencing project: providing services to taxonomists for standard genome sequencing and annotation.</title>
        <authorList>
            <consortium name="The Broad Institute Genomics Platform"/>
            <consortium name="The Broad Institute Genome Sequencing Center for Infectious Disease"/>
            <person name="Wu L."/>
            <person name="Ma J."/>
        </authorList>
    </citation>
    <scope>NUCLEOTIDE SEQUENCE [LARGE SCALE GENOMIC DNA]</scope>
    <source>
        <strain evidence="3">JCM 13501</strain>
    </source>
</reference>
<name>A0ABQ2GRU3_9PSED</name>
<feature type="chain" id="PRO_5046690382" description="Lipoprotein" evidence="1">
    <location>
        <begin position="37"/>
        <end position="169"/>
    </location>
</feature>
<organism evidence="2 3">
    <name type="scientific">Pseudomonas asuensis</name>
    <dbReference type="NCBI Taxonomy" id="1825787"/>
    <lineage>
        <taxon>Bacteria</taxon>
        <taxon>Pseudomonadati</taxon>
        <taxon>Pseudomonadota</taxon>
        <taxon>Gammaproteobacteria</taxon>
        <taxon>Pseudomonadales</taxon>
        <taxon>Pseudomonadaceae</taxon>
        <taxon>Pseudomonas</taxon>
    </lineage>
</organism>
<sequence>MSALNLLAEAIMKALIKHSKAALLIAPLLLAGCAVSAPFNGAPEGNDAQASVRTNGGQLTVDSIKPADGQYTLRVSRTAQHPSYSECSTAVITSGQEQFQTDVVQRQQYTKSDYNVTYDLTLSNAQMQRLAGNDTLNVQLCNVQYSVSNTQINDLQAKYLAVIKAEPQA</sequence>
<gene>
    <name evidence="2" type="ORF">GCM10009425_19840</name>
</gene>
<evidence type="ECO:0008006" key="4">
    <source>
        <dbReference type="Google" id="ProtNLM"/>
    </source>
</evidence>
<dbReference type="EMBL" id="BMNW01000004">
    <property type="protein sequence ID" value="GGM08622.1"/>
    <property type="molecule type" value="Genomic_DNA"/>
</dbReference>
<keyword evidence="3" id="KW-1185">Reference proteome</keyword>
<dbReference type="RefSeq" id="WP_188865976.1">
    <property type="nucleotide sequence ID" value="NZ_BMNW01000004.1"/>
</dbReference>
<evidence type="ECO:0000313" key="3">
    <source>
        <dbReference type="Proteomes" id="UP000616499"/>
    </source>
</evidence>
<comment type="caution">
    <text evidence="2">The sequence shown here is derived from an EMBL/GenBank/DDBJ whole genome shotgun (WGS) entry which is preliminary data.</text>
</comment>
<evidence type="ECO:0000256" key="1">
    <source>
        <dbReference type="SAM" id="SignalP"/>
    </source>
</evidence>
<protein>
    <recommendedName>
        <fullName evidence="4">Lipoprotein</fullName>
    </recommendedName>
</protein>
<feature type="signal peptide" evidence="1">
    <location>
        <begin position="1"/>
        <end position="36"/>
    </location>
</feature>
<evidence type="ECO:0000313" key="2">
    <source>
        <dbReference type="EMBL" id="GGM08622.1"/>
    </source>
</evidence>
<accession>A0ABQ2GRU3</accession>
<proteinExistence type="predicted"/>